<keyword evidence="3" id="KW-1185">Reference proteome</keyword>
<evidence type="ECO:0000313" key="2">
    <source>
        <dbReference type="EMBL" id="MBK6266829.1"/>
    </source>
</evidence>
<feature type="domain" description="YdhG-like" evidence="1">
    <location>
        <begin position="19"/>
        <end position="134"/>
    </location>
</feature>
<dbReference type="EMBL" id="JAEQBW010000011">
    <property type="protein sequence ID" value="MBK6266829.1"/>
    <property type="molecule type" value="Genomic_DNA"/>
</dbReference>
<dbReference type="Pfam" id="PF08818">
    <property type="entry name" value="DUF1801"/>
    <property type="match status" value="1"/>
</dbReference>
<sequence>MQSKAKTPDEYYQSLPEDRKKAMTQLREILRENLPSGFEETMTYGMPGFVVPHSLYPDGYHVNPKDPLPFISLASQKNFIALYHMGIYSSPELLTWFQTEYKNQVPTKLDMGKSCIRLKSQKNIPYELIAELASKMTVEEWVQLYEKGLKS</sequence>
<accession>A0A935CB08</accession>
<dbReference type="InterPro" id="IPR014922">
    <property type="entry name" value="YdhG-like"/>
</dbReference>
<protein>
    <submittedName>
        <fullName evidence="2">DUF1801 domain-containing protein</fullName>
    </submittedName>
</protein>
<name>A0A935CB08_9BACT</name>
<proteinExistence type="predicted"/>
<dbReference type="Gene3D" id="3.90.1150.200">
    <property type="match status" value="1"/>
</dbReference>
<organism evidence="2 3">
    <name type="scientific">Marivirga aurantiaca</name>
    <dbReference type="NCBI Taxonomy" id="2802615"/>
    <lineage>
        <taxon>Bacteria</taxon>
        <taxon>Pseudomonadati</taxon>
        <taxon>Bacteroidota</taxon>
        <taxon>Cytophagia</taxon>
        <taxon>Cytophagales</taxon>
        <taxon>Marivirgaceae</taxon>
        <taxon>Marivirga</taxon>
    </lineage>
</organism>
<evidence type="ECO:0000313" key="3">
    <source>
        <dbReference type="Proteomes" id="UP000611723"/>
    </source>
</evidence>
<comment type="caution">
    <text evidence="2">The sequence shown here is derived from an EMBL/GenBank/DDBJ whole genome shotgun (WGS) entry which is preliminary data.</text>
</comment>
<dbReference type="AlphaFoldDB" id="A0A935CB08"/>
<reference evidence="2" key="1">
    <citation type="submission" date="2021-01" db="EMBL/GenBank/DDBJ databases">
        <title>Marivirga aurantiaca sp. nov., isolated from intertidal surface sediments.</title>
        <authorList>
            <person name="Zhang M."/>
        </authorList>
    </citation>
    <scope>NUCLEOTIDE SEQUENCE</scope>
    <source>
        <strain evidence="2">S37H4</strain>
    </source>
</reference>
<dbReference type="SUPFAM" id="SSF159888">
    <property type="entry name" value="YdhG-like"/>
    <property type="match status" value="1"/>
</dbReference>
<dbReference type="Proteomes" id="UP000611723">
    <property type="component" value="Unassembled WGS sequence"/>
</dbReference>
<gene>
    <name evidence="2" type="ORF">JKA74_17430</name>
</gene>
<evidence type="ECO:0000259" key="1">
    <source>
        <dbReference type="Pfam" id="PF08818"/>
    </source>
</evidence>
<dbReference type="RefSeq" id="WP_201432513.1">
    <property type="nucleotide sequence ID" value="NZ_JAEQBW010000011.1"/>
</dbReference>